<accession>A0ABN8XLQ6</accession>
<keyword evidence="3" id="KW-1185">Reference proteome</keyword>
<dbReference type="Proteomes" id="UP001176941">
    <property type="component" value="Unassembled WGS sequence"/>
</dbReference>
<evidence type="ECO:0000313" key="3">
    <source>
        <dbReference type="Proteomes" id="UP001176941"/>
    </source>
</evidence>
<sequence>MYAFAGYEFIIHRSTSSRQSPETPIADDYWSTGPHLYGLWGPSDAAAEREQRKQEEQQQQQRRQMEEQQQELRRRMKQQQQQQQQKLGEQQQPWMEQRPVPETQRPMEQNRHSMQKRTQQQQPQPLAQQQPQPLAQQQPQPLAQPQPQPRPHQLRQKQQQQPQHEIQQEPRQQQVQPTPLQHQTQQQQQPPQPAHQQPRVDRTARSSSGDCSEAAAQQKQQQPQHKIQQEPRQQQVQPTPLQHQTQQQQQPAQPAHQQPRVDRTARSSSGDCSEAAAQQRHKRGGPLSASGWSTSESGEVKVSAEPEGPTSSRSLPHLCSTTALPRAGEPTAVDATTDRGTAAERTQGDADAQSDDASMRTRERATSSRPGEDRAPIQASYGADGSQGGSSADERQGCSSSAPHTQAEDARVSAAPDGDHTTGGRVFAGVSTAVGGVEAEDARFDAELQFVRLNPPRLKTRRVSKRVRQTADVWARSASYVCLCVRAYVSPCPF</sequence>
<reference evidence="2" key="1">
    <citation type="submission" date="2023-04" db="EMBL/GenBank/DDBJ databases">
        <authorList>
            <consortium name="ELIXIR-Norway"/>
        </authorList>
    </citation>
    <scope>NUCLEOTIDE SEQUENCE [LARGE SCALE GENOMIC DNA]</scope>
</reference>
<feature type="compositionally biased region" description="Low complexity" evidence="1">
    <location>
        <begin position="156"/>
        <end position="197"/>
    </location>
</feature>
<feature type="compositionally biased region" description="Basic and acidic residues" evidence="1">
    <location>
        <begin position="357"/>
        <end position="375"/>
    </location>
</feature>
<feature type="compositionally biased region" description="Polar residues" evidence="1">
    <location>
        <begin position="13"/>
        <end position="22"/>
    </location>
</feature>
<evidence type="ECO:0000313" key="2">
    <source>
        <dbReference type="EMBL" id="CAI9149510.1"/>
    </source>
</evidence>
<dbReference type="EMBL" id="CATKSN020000347">
    <property type="protein sequence ID" value="CAI9149510.1"/>
    <property type="molecule type" value="Genomic_DNA"/>
</dbReference>
<comment type="caution">
    <text evidence="2">The sequence shown here is derived from an EMBL/GenBank/DDBJ whole genome shotgun (WGS) entry which is preliminary data.</text>
</comment>
<feature type="compositionally biased region" description="Polar residues" evidence="1">
    <location>
        <begin position="309"/>
        <end position="323"/>
    </location>
</feature>
<feature type="compositionally biased region" description="Low complexity" evidence="1">
    <location>
        <begin position="217"/>
        <end position="258"/>
    </location>
</feature>
<feature type="compositionally biased region" description="Basic and acidic residues" evidence="1">
    <location>
        <begin position="406"/>
        <end position="422"/>
    </location>
</feature>
<organism evidence="2 3">
    <name type="scientific">Rangifer tarandus platyrhynchus</name>
    <name type="common">Svalbard reindeer</name>
    <dbReference type="NCBI Taxonomy" id="3082113"/>
    <lineage>
        <taxon>Eukaryota</taxon>
        <taxon>Metazoa</taxon>
        <taxon>Chordata</taxon>
        <taxon>Craniata</taxon>
        <taxon>Vertebrata</taxon>
        <taxon>Euteleostomi</taxon>
        <taxon>Mammalia</taxon>
        <taxon>Eutheria</taxon>
        <taxon>Laurasiatheria</taxon>
        <taxon>Artiodactyla</taxon>
        <taxon>Ruminantia</taxon>
        <taxon>Pecora</taxon>
        <taxon>Cervidae</taxon>
        <taxon>Odocoileinae</taxon>
        <taxon>Rangifer</taxon>
    </lineage>
</organism>
<gene>
    <name evidence="2" type="ORF">MRATA1EN1_LOCUS31128</name>
</gene>
<protein>
    <submittedName>
        <fullName evidence="2">Uncharacterized protein</fullName>
    </submittedName>
</protein>
<name>A0ABN8XLQ6_RANTA</name>
<feature type="region of interest" description="Disordered" evidence="1">
    <location>
        <begin position="12"/>
        <end position="424"/>
    </location>
</feature>
<feature type="compositionally biased region" description="Basic and acidic residues" evidence="1">
    <location>
        <begin position="46"/>
        <end position="56"/>
    </location>
</feature>
<proteinExistence type="predicted"/>
<feature type="compositionally biased region" description="Low complexity" evidence="1">
    <location>
        <begin position="116"/>
        <end position="141"/>
    </location>
</feature>
<feature type="compositionally biased region" description="Low complexity" evidence="1">
    <location>
        <begin position="78"/>
        <end position="92"/>
    </location>
</feature>
<feature type="compositionally biased region" description="Basic and acidic residues" evidence="1">
    <location>
        <begin position="63"/>
        <end position="73"/>
    </location>
</feature>
<evidence type="ECO:0000256" key="1">
    <source>
        <dbReference type="SAM" id="MobiDB-lite"/>
    </source>
</evidence>